<keyword evidence="1" id="KW-0812">Transmembrane</keyword>
<sequence>MKEHELSGISMQGCRETNWPGRHHLSTPRDVHWYAEHVCMSWCEHAWTCVRRVRKKLVLVSLACKGGLALGLGLALPWRKGKGRRRPAREGWHNSPILRALSRSSIALGAQVTVATESTDSKREPSGGIYPKVCTDLHGPSSWTSPGQHSHLLTPDCASVTRRVPERAPFEAGYLRAMGSGDIHTTRHLKPLGDPSRKVLIHSETLHSSTRTKGRNREMIDSERLKNRTGHTRPKGLAWLCSQICKRIGDPLNLR</sequence>
<protein>
    <submittedName>
        <fullName evidence="2">Uncharacterized protein</fullName>
    </submittedName>
</protein>
<organism evidence="2 3">
    <name type="scientific">Punica granatum</name>
    <name type="common">Pomegranate</name>
    <dbReference type="NCBI Taxonomy" id="22663"/>
    <lineage>
        <taxon>Eukaryota</taxon>
        <taxon>Viridiplantae</taxon>
        <taxon>Streptophyta</taxon>
        <taxon>Embryophyta</taxon>
        <taxon>Tracheophyta</taxon>
        <taxon>Spermatophyta</taxon>
        <taxon>Magnoliopsida</taxon>
        <taxon>eudicotyledons</taxon>
        <taxon>Gunneridae</taxon>
        <taxon>Pentapetalae</taxon>
        <taxon>rosids</taxon>
        <taxon>malvids</taxon>
        <taxon>Myrtales</taxon>
        <taxon>Lythraceae</taxon>
        <taxon>Punica</taxon>
    </lineage>
</organism>
<keyword evidence="1" id="KW-0472">Membrane</keyword>
<comment type="caution">
    <text evidence="2">The sequence shown here is derived from an EMBL/GenBank/DDBJ whole genome shotgun (WGS) entry which is preliminary data.</text>
</comment>
<dbReference type="Proteomes" id="UP000233551">
    <property type="component" value="Unassembled WGS sequence"/>
</dbReference>
<accession>A0A2I0LCR9</accession>
<keyword evidence="3" id="KW-1185">Reference proteome</keyword>
<proteinExistence type="predicted"/>
<reference evidence="2 3" key="1">
    <citation type="submission" date="2017-11" db="EMBL/GenBank/DDBJ databases">
        <title>De-novo sequencing of pomegranate (Punica granatum L.) genome.</title>
        <authorList>
            <person name="Akparov Z."/>
            <person name="Amiraslanov A."/>
            <person name="Hajiyeva S."/>
            <person name="Abbasov M."/>
            <person name="Kaur K."/>
            <person name="Hamwieh A."/>
            <person name="Solovyev V."/>
            <person name="Salamov A."/>
            <person name="Braich B."/>
            <person name="Kosarev P."/>
            <person name="Mahmoud A."/>
            <person name="Hajiyev E."/>
            <person name="Babayeva S."/>
            <person name="Izzatullayeva V."/>
            <person name="Mammadov A."/>
            <person name="Mammadov A."/>
            <person name="Sharifova S."/>
            <person name="Ojaghi J."/>
            <person name="Eynullazada K."/>
            <person name="Bayramov B."/>
            <person name="Abdulazimova A."/>
            <person name="Shahmuradov I."/>
        </authorList>
    </citation>
    <scope>NUCLEOTIDE SEQUENCE [LARGE SCALE GENOMIC DNA]</scope>
    <source>
        <strain evidence="3">cv. AG2017</strain>
        <tissue evidence="2">Leaf</tissue>
    </source>
</reference>
<evidence type="ECO:0000313" key="2">
    <source>
        <dbReference type="EMBL" id="PKI78478.1"/>
    </source>
</evidence>
<evidence type="ECO:0000313" key="3">
    <source>
        <dbReference type="Proteomes" id="UP000233551"/>
    </source>
</evidence>
<name>A0A2I0LCR9_PUNGR</name>
<keyword evidence="1" id="KW-1133">Transmembrane helix</keyword>
<gene>
    <name evidence="2" type="ORF">CRG98_001118</name>
</gene>
<dbReference type="EMBL" id="PGOL01000047">
    <property type="protein sequence ID" value="PKI78478.1"/>
    <property type="molecule type" value="Genomic_DNA"/>
</dbReference>
<evidence type="ECO:0000256" key="1">
    <source>
        <dbReference type="SAM" id="Phobius"/>
    </source>
</evidence>
<feature type="transmembrane region" description="Helical" evidence="1">
    <location>
        <begin position="57"/>
        <end position="76"/>
    </location>
</feature>
<dbReference type="AlphaFoldDB" id="A0A2I0LCR9"/>